<evidence type="ECO:0000313" key="1">
    <source>
        <dbReference type="EMBL" id="EHR52443.1"/>
    </source>
</evidence>
<accession>H5X7U3</accession>
<gene>
    <name evidence="1" type="ORF">SacmaDRAFT_4253</name>
</gene>
<dbReference type="eggNOG" id="ENOG5031QC9">
    <property type="taxonomic scope" value="Bacteria"/>
</dbReference>
<dbReference type="HOGENOM" id="CLU_2047114_0_0_11"/>
<reference evidence="1 2" key="1">
    <citation type="journal article" date="2012" name="Stand. Genomic Sci.">
        <title>Genome sequence of the ocean sediment bacterium Saccharomonospora marina type strain (XMU15(T)).</title>
        <authorList>
            <person name="Klenk H.P."/>
            <person name="Lu M."/>
            <person name="Lucas S."/>
            <person name="Lapidus A."/>
            <person name="Copeland A."/>
            <person name="Pitluck S."/>
            <person name="Goodwin L.A."/>
            <person name="Han C."/>
            <person name="Tapia R."/>
            <person name="Brambilla E.M."/>
            <person name="Potter G."/>
            <person name="Land M."/>
            <person name="Ivanova N."/>
            <person name="Rohde M."/>
            <person name="Goker M."/>
            <person name="Detter J.C."/>
            <person name="Li W.J."/>
            <person name="Kyrpides N.C."/>
            <person name="Woyke T."/>
        </authorList>
    </citation>
    <scope>NUCLEOTIDE SEQUENCE [LARGE SCALE GENOMIC DNA]</scope>
    <source>
        <strain evidence="1 2">XMU15</strain>
    </source>
</reference>
<dbReference type="EMBL" id="CM001439">
    <property type="protein sequence ID" value="EHR52443.1"/>
    <property type="molecule type" value="Genomic_DNA"/>
</dbReference>
<organism evidence="1 2">
    <name type="scientific">Saccharomonospora marina XMU15</name>
    <dbReference type="NCBI Taxonomy" id="882083"/>
    <lineage>
        <taxon>Bacteria</taxon>
        <taxon>Bacillati</taxon>
        <taxon>Actinomycetota</taxon>
        <taxon>Actinomycetes</taxon>
        <taxon>Pseudonocardiales</taxon>
        <taxon>Pseudonocardiaceae</taxon>
        <taxon>Saccharomonospora</taxon>
    </lineage>
</organism>
<name>H5X7U3_9PSEU</name>
<keyword evidence="2" id="KW-1185">Reference proteome</keyword>
<dbReference type="OrthoDB" id="3577251at2"/>
<evidence type="ECO:0000313" key="2">
    <source>
        <dbReference type="Proteomes" id="UP000004926"/>
    </source>
</evidence>
<proteinExistence type="predicted"/>
<dbReference type="Proteomes" id="UP000004926">
    <property type="component" value="Chromosome"/>
</dbReference>
<dbReference type="AlphaFoldDB" id="H5X7U3"/>
<dbReference type="RefSeq" id="WP_009155821.1">
    <property type="nucleotide sequence ID" value="NZ_CM001439.1"/>
</dbReference>
<sequence length="99" mass="10792">MATLEELERRLVALEERMAQIAQDAAAARVLAGGADRDVTQVSETLAAHTRVLNALRETQLKDRGETDTLAGRVDEGFGKLTAGMTDISSLLRELIDRQ</sequence>
<protein>
    <submittedName>
        <fullName evidence="1">Uncharacterized protein</fullName>
    </submittedName>
</protein>